<dbReference type="GO" id="GO:0005525">
    <property type="term" value="F:GTP binding"/>
    <property type="evidence" value="ECO:0007669"/>
    <property type="project" value="InterPro"/>
</dbReference>
<evidence type="ECO:0000313" key="3">
    <source>
        <dbReference type="Proteomes" id="UP001058974"/>
    </source>
</evidence>
<organism evidence="2 3">
    <name type="scientific">Pisum sativum</name>
    <name type="common">Garden pea</name>
    <name type="synonym">Lathyrus oleraceus</name>
    <dbReference type="NCBI Taxonomy" id="3888"/>
    <lineage>
        <taxon>Eukaryota</taxon>
        <taxon>Viridiplantae</taxon>
        <taxon>Streptophyta</taxon>
        <taxon>Embryophyta</taxon>
        <taxon>Tracheophyta</taxon>
        <taxon>Spermatophyta</taxon>
        <taxon>Magnoliopsida</taxon>
        <taxon>eudicotyledons</taxon>
        <taxon>Gunneridae</taxon>
        <taxon>Pentapetalae</taxon>
        <taxon>rosids</taxon>
        <taxon>fabids</taxon>
        <taxon>Fabales</taxon>
        <taxon>Fabaceae</taxon>
        <taxon>Papilionoideae</taxon>
        <taxon>50 kb inversion clade</taxon>
        <taxon>NPAAA clade</taxon>
        <taxon>Hologalegina</taxon>
        <taxon>IRL clade</taxon>
        <taxon>Fabeae</taxon>
        <taxon>Lathyrus</taxon>
    </lineage>
</organism>
<reference evidence="2 3" key="1">
    <citation type="journal article" date="2022" name="Nat. Genet.">
        <title>Improved pea reference genome and pan-genome highlight genomic features and evolutionary characteristics.</title>
        <authorList>
            <person name="Yang T."/>
            <person name="Liu R."/>
            <person name="Luo Y."/>
            <person name="Hu S."/>
            <person name="Wang D."/>
            <person name="Wang C."/>
            <person name="Pandey M.K."/>
            <person name="Ge S."/>
            <person name="Xu Q."/>
            <person name="Li N."/>
            <person name="Li G."/>
            <person name="Huang Y."/>
            <person name="Saxena R.K."/>
            <person name="Ji Y."/>
            <person name="Li M."/>
            <person name="Yan X."/>
            <person name="He Y."/>
            <person name="Liu Y."/>
            <person name="Wang X."/>
            <person name="Xiang C."/>
            <person name="Varshney R.K."/>
            <person name="Ding H."/>
            <person name="Gao S."/>
            <person name="Zong X."/>
        </authorList>
    </citation>
    <scope>NUCLEOTIDE SEQUENCE [LARGE SCALE GENOMIC DNA]</scope>
    <source>
        <strain evidence="2 3">cv. Zhongwan 6</strain>
    </source>
</reference>
<dbReference type="GO" id="GO:0005874">
    <property type="term" value="C:microtubule"/>
    <property type="evidence" value="ECO:0007669"/>
    <property type="project" value="InterPro"/>
</dbReference>
<dbReference type="Proteomes" id="UP001058974">
    <property type="component" value="Chromosome 3"/>
</dbReference>
<protein>
    <submittedName>
        <fullName evidence="2">Uncharacterized protein</fullName>
    </submittedName>
</protein>
<feature type="compositionally biased region" description="Low complexity" evidence="1">
    <location>
        <begin position="36"/>
        <end position="56"/>
    </location>
</feature>
<dbReference type="AlphaFoldDB" id="A0A9D4XRJ5"/>
<sequence length="148" mass="16615">MIEDHNPQFQVYVRKRFHKGITNPIVSPAKIQSDLPSEGPTEISPSSSSSGNPSYSSNDLLDLSFPDINLPIALREKILDLNIPITDRKRTRTCTKHPMSNYLSYDKYSISYRLPTVVHDDDLAKAQRTVCMISNSIATAEVPSHIDE</sequence>
<proteinExistence type="predicted"/>
<gene>
    <name evidence="2" type="ORF">KIW84_031829</name>
</gene>
<dbReference type="Gramene" id="Psat03G0182900-T1">
    <property type="protein sequence ID" value="KAI5426148.1"/>
    <property type="gene ID" value="KIW84_031829"/>
</dbReference>
<name>A0A9D4XRJ5_PEA</name>
<evidence type="ECO:0000313" key="2">
    <source>
        <dbReference type="EMBL" id="KAI5426148.1"/>
    </source>
</evidence>
<dbReference type="PRINTS" id="PR01162">
    <property type="entry name" value="ALPHATUBULIN"/>
</dbReference>
<dbReference type="GO" id="GO:0005200">
    <property type="term" value="F:structural constituent of cytoskeleton"/>
    <property type="evidence" value="ECO:0007669"/>
    <property type="project" value="InterPro"/>
</dbReference>
<keyword evidence="3" id="KW-1185">Reference proteome</keyword>
<feature type="region of interest" description="Disordered" evidence="1">
    <location>
        <begin position="28"/>
        <end position="56"/>
    </location>
</feature>
<dbReference type="GO" id="GO:0007017">
    <property type="term" value="P:microtubule-based process"/>
    <property type="evidence" value="ECO:0007669"/>
    <property type="project" value="InterPro"/>
</dbReference>
<evidence type="ECO:0000256" key="1">
    <source>
        <dbReference type="SAM" id="MobiDB-lite"/>
    </source>
</evidence>
<dbReference type="InterPro" id="IPR002452">
    <property type="entry name" value="Alpha_tubulin"/>
</dbReference>
<dbReference type="EMBL" id="JAMSHJ010000003">
    <property type="protein sequence ID" value="KAI5426148.1"/>
    <property type="molecule type" value="Genomic_DNA"/>
</dbReference>
<comment type="caution">
    <text evidence="2">The sequence shown here is derived from an EMBL/GenBank/DDBJ whole genome shotgun (WGS) entry which is preliminary data.</text>
</comment>
<accession>A0A9D4XRJ5</accession>